<accession>A0ACB7VQG5</accession>
<dbReference type="Proteomes" id="UP000827976">
    <property type="component" value="Chromosome 7"/>
</dbReference>
<sequence length="105" mass="11462">MGTELLHPHHYLSPNPRPRSHPEKRRCCAGAGGSSRPLFIGNITILKRGGGESLDEKAKAADEYAGSAFAMSPSPRSVPLPRFCRKDALVDLSATRGLRRLLRLD</sequence>
<keyword evidence="2" id="KW-1185">Reference proteome</keyword>
<name>A0ACB7VQG5_DIOAL</name>
<gene>
    <name evidence="1" type="ORF">IHE45_07G044100</name>
</gene>
<organism evidence="1 2">
    <name type="scientific">Dioscorea alata</name>
    <name type="common">Purple yam</name>
    <dbReference type="NCBI Taxonomy" id="55571"/>
    <lineage>
        <taxon>Eukaryota</taxon>
        <taxon>Viridiplantae</taxon>
        <taxon>Streptophyta</taxon>
        <taxon>Embryophyta</taxon>
        <taxon>Tracheophyta</taxon>
        <taxon>Spermatophyta</taxon>
        <taxon>Magnoliopsida</taxon>
        <taxon>Liliopsida</taxon>
        <taxon>Dioscoreales</taxon>
        <taxon>Dioscoreaceae</taxon>
        <taxon>Dioscorea</taxon>
    </lineage>
</organism>
<protein>
    <submittedName>
        <fullName evidence="1">Uncharacterized protein</fullName>
    </submittedName>
</protein>
<proteinExistence type="predicted"/>
<reference evidence="2" key="1">
    <citation type="journal article" date="2022" name="Nat. Commun.">
        <title>Chromosome evolution and the genetic basis of agronomically important traits in greater yam.</title>
        <authorList>
            <person name="Bredeson J.V."/>
            <person name="Lyons J.B."/>
            <person name="Oniyinde I.O."/>
            <person name="Okereke N.R."/>
            <person name="Kolade O."/>
            <person name="Nnabue I."/>
            <person name="Nwadili C.O."/>
            <person name="Hribova E."/>
            <person name="Parker M."/>
            <person name="Nwogha J."/>
            <person name="Shu S."/>
            <person name="Carlson J."/>
            <person name="Kariba R."/>
            <person name="Muthemba S."/>
            <person name="Knop K."/>
            <person name="Barton G.J."/>
            <person name="Sherwood A.V."/>
            <person name="Lopez-Montes A."/>
            <person name="Asiedu R."/>
            <person name="Jamnadass R."/>
            <person name="Muchugi A."/>
            <person name="Goodstein D."/>
            <person name="Egesi C.N."/>
            <person name="Featherston J."/>
            <person name="Asfaw A."/>
            <person name="Simpson G.G."/>
            <person name="Dolezel J."/>
            <person name="Hendre P.S."/>
            <person name="Van Deynze A."/>
            <person name="Kumar P.L."/>
            <person name="Obidiegwu J.E."/>
            <person name="Bhattacharjee R."/>
            <person name="Rokhsar D.S."/>
        </authorList>
    </citation>
    <scope>NUCLEOTIDE SEQUENCE [LARGE SCALE GENOMIC DNA]</scope>
    <source>
        <strain evidence="2">cv. TDa95/00328</strain>
    </source>
</reference>
<evidence type="ECO:0000313" key="1">
    <source>
        <dbReference type="EMBL" id="KAH7676842.1"/>
    </source>
</evidence>
<dbReference type="EMBL" id="CM037017">
    <property type="protein sequence ID" value="KAH7676842.1"/>
    <property type="molecule type" value="Genomic_DNA"/>
</dbReference>
<comment type="caution">
    <text evidence="1">The sequence shown here is derived from an EMBL/GenBank/DDBJ whole genome shotgun (WGS) entry which is preliminary data.</text>
</comment>
<evidence type="ECO:0000313" key="2">
    <source>
        <dbReference type="Proteomes" id="UP000827976"/>
    </source>
</evidence>